<dbReference type="Gene3D" id="3.30.420.40">
    <property type="match status" value="2"/>
</dbReference>
<accession>A0ABS0EUP1</accession>
<dbReference type="Proteomes" id="UP000657372">
    <property type="component" value="Unassembled WGS sequence"/>
</dbReference>
<reference evidence="17 18" key="1">
    <citation type="submission" date="2020-11" db="EMBL/GenBank/DDBJ databases">
        <title>WGS of Herminiimonas contaminans strain Marseille-Q4544 isolated from planarians Schmidtea mediterranea.</title>
        <authorList>
            <person name="Kangale L."/>
        </authorList>
    </citation>
    <scope>NUCLEOTIDE SEQUENCE [LARGE SCALE GENOMIC DNA]</scope>
    <source>
        <strain evidence="17 18">Marseille-Q4544</strain>
    </source>
</reference>
<protein>
    <recommendedName>
        <fullName evidence="15 16">Type III pantothenate kinase</fullName>
        <ecNumber evidence="6 16">2.7.1.33</ecNumber>
    </recommendedName>
    <alternativeName>
        <fullName evidence="16">PanK-III</fullName>
    </alternativeName>
    <alternativeName>
        <fullName evidence="16">Pantothenic acid kinase</fullName>
    </alternativeName>
</protein>
<comment type="pathway">
    <text evidence="4 16">Cofactor biosynthesis; coenzyme A biosynthesis; CoA from (R)-pantothenate: step 1/5.</text>
</comment>
<keyword evidence="10 16" id="KW-0418">Kinase</keyword>
<evidence type="ECO:0000256" key="9">
    <source>
        <dbReference type="ARBA" id="ARBA00022741"/>
    </source>
</evidence>
<dbReference type="Pfam" id="PF03309">
    <property type="entry name" value="Pan_kinase"/>
    <property type="match status" value="1"/>
</dbReference>
<dbReference type="SUPFAM" id="SSF53067">
    <property type="entry name" value="Actin-like ATPase domain"/>
    <property type="match status" value="2"/>
</dbReference>
<feature type="active site" description="Proton acceptor" evidence="16">
    <location>
        <position position="109"/>
    </location>
</feature>
<keyword evidence="12 16" id="KW-0630">Potassium</keyword>
<evidence type="ECO:0000313" key="18">
    <source>
        <dbReference type="Proteomes" id="UP000657372"/>
    </source>
</evidence>
<evidence type="ECO:0000256" key="2">
    <source>
        <dbReference type="ARBA" id="ARBA00001958"/>
    </source>
</evidence>
<dbReference type="HAMAP" id="MF_01274">
    <property type="entry name" value="Pantothen_kinase_3"/>
    <property type="match status" value="1"/>
</dbReference>
<proteinExistence type="inferred from homology"/>
<comment type="subcellular location">
    <subcellularLocation>
        <location evidence="3 16">Cytoplasm</location>
    </subcellularLocation>
</comment>
<evidence type="ECO:0000313" key="17">
    <source>
        <dbReference type="EMBL" id="MBF8178554.1"/>
    </source>
</evidence>
<feature type="binding site" evidence="16">
    <location>
        <begin position="6"/>
        <end position="13"/>
    </location>
    <ligand>
        <name>ATP</name>
        <dbReference type="ChEBI" id="CHEBI:30616"/>
    </ligand>
</feature>
<comment type="caution">
    <text evidence="16">Lacks conserved residue(s) required for the propagation of feature annotation.</text>
</comment>
<comment type="cofactor">
    <cofactor evidence="16">
        <name>NH4(+)</name>
        <dbReference type="ChEBI" id="CHEBI:28938"/>
    </cofactor>
    <cofactor evidence="16">
        <name>K(+)</name>
        <dbReference type="ChEBI" id="CHEBI:29103"/>
    </cofactor>
    <text evidence="16">A monovalent cation. Ammonium or potassium.</text>
</comment>
<dbReference type="RefSeq" id="WP_195875857.1">
    <property type="nucleotide sequence ID" value="NZ_JADOEL010000010.1"/>
</dbReference>
<keyword evidence="9 16" id="KW-0547">Nucleotide-binding</keyword>
<evidence type="ECO:0000256" key="10">
    <source>
        <dbReference type="ARBA" id="ARBA00022777"/>
    </source>
</evidence>
<comment type="function">
    <text evidence="16">Catalyzes the phosphorylation of pantothenate (Pan), the first step in CoA biosynthesis.</text>
</comment>
<feature type="binding site" evidence="16">
    <location>
        <position position="186"/>
    </location>
    <ligand>
        <name>substrate</name>
    </ligand>
</feature>
<dbReference type="EC" id="2.7.1.33" evidence="6 16"/>
<evidence type="ECO:0000256" key="14">
    <source>
        <dbReference type="ARBA" id="ARBA00038036"/>
    </source>
</evidence>
<dbReference type="NCBIfam" id="TIGR00671">
    <property type="entry name" value="baf"/>
    <property type="match status" value="1"/>
</dbReference>
<dbReference type="EMBL" id="JADOEL010000010">
    <property type="protein sequence ID" value="MBF8178554.1"/>
    <property type="molecule type" value="Genomic_DNA"/>
</dbReference>
<dbReference type="CDD" id="cd24015">
    <property type="entry name" value="ASKHA_NBD_PanK-III"/>
    <property type="match status" value="1"/>
</dbReference>
<comment type="catalytic activity">
    <reaction evidence="1 16">
        <text>(R)-pantothenate + ATP = (R)-4'-phosphopantothenate + ADP + H(+)</text>
        <dbReference type="Rhea" id="RHEA:16373"/>
        <dbReference type="ChEBI" id="CHEBI:10986"/>
        <dbReference type="ChEBI" id="CHEBI:15378"/>
        <dbReference type="ChEBI" id="CHEBI:29032"/>
        <dbReference type="ChEBI" id="CHEBI:30616"/>
        <dbReference type="ChEBI" id="CHEBI:456216"/>
        <dbReference type="EC" id="2.7.1.33"/>
    </reaction>
</comment>
<feature type="binding site" evidence="16">
    <location>
        <position position="100"/>
    </location>
    <ligand>
        <name>substrate</name>
    </ligand>
</feature>
<dbReference type="InterPro" id="IPR004619">
    <property type="entry name" value="Type_III_PanK"/>
</dbReference>
<evidence type="ECO:0000256" key="3">
    <source>
        <dbReference type="ARBA" id="ARBA00004496"/>
    </source>
</evidence>
<keyword evidence="13 16" id="KW-0173">Coenzyme A biosynthesis</keyword>
<comment type="similarity">
    <text evidence="14 16">Belongs to the type III pantothenate kinase family.</text>
</comment>
<name>A0ABS0EUP1_9BURK</name>
<evidence type="ECO:0000256" key="8">
    <source>
        <dbReference type="ARBA" id="ARBA00022679"/>
    </source>
</evidence>
<evidence type="ECO:0000256" key="4">
    <source>
        <dbReference type="ARBA" id="ARBA00005225"/>
    </source>
</evidence>
<evidence type="ECO:0000256" key="15">
    <source>
        <dbReference type="ARBA" id="ARBA00040883"/>
    </source>
</evidence>
<dbReference type="PANTHER" id="PTHR34265">
    <property type="entry name" value="TYPE III PANTOTHENATE KINASE"/>
    <property type="match status" value="1"/>
</dbReference>
<evidence type="ECO:0000256" key="1">
    <source>
        <dbReference type="ARBA" id="ARBA00001206"/>
    </source>
</evidence>
<comment type="subunit">
    <text evidence="5 16">Homodimer.</text>
</comment>
<organism evidence="17 18">
    <name type="scientific">Herminiimonas contaminans</name>
    <dbReference type="NCBI Taxonomy" id="1111140"/>
    <lineage>
        <taxon>Bacteria</taxon>
        <taxon>Pseudomonadati</taxon>
        <taxon>Pseudomonadota</taxon>
        <taxon>Betaproteobacteria</taxon>
        <taxon>Burkholderiales</taxon>
        <taxon>Oxalobacteraceae</taxon>
        <taxon>Herminiimonas</taxon>
    </lineage>
</organism>
<comment type="caution">
    <text evidence="17">The sequence shown here is derived from an EMBL/GenBank/DDBJ whole genome shotgun (WGS) entry which is preliminary data.</text>
</comment>
<dbReference type="GO" id="GO:0016301">
    <property type="term" value="F:kinase activity"/>
    <property type="evidence" value="ECO:0007669"/>
    <property type="project" value="UniProtKB-KW"/>
</dbReference>
<evidence type="ECO:0000256" key="6">
    <source>
        <dbReference type="ARBA" id="ARBA00012102"/>
    </source>
</evidence>
<keyword evidence="7 16" id="KW-0963">Cytoplasm</keyword>
<dbReference type="InterPro" id="IPR043129">
    <property type="entry name" value="ATPase_NBD"/>
</dbReference>
<evidence type="ECO:0000256" key="16">
    <source>
        <dbReference type="HAMAP-Rule" id="MF_01274"/>
    </source>
</evidence>
<keyword evidence="18" id="KW-1185">Reference proteome</keyword>
<comment type="cofactor">
    <cofactor evidence="2">
        <name>K(+)</name>
        <dbReference type="ChEBI" id="CHEBI:29103"/>
    </cofactor>
</comment>
<sequence length="260" mass="27013">MLLLVDAGNTRIKWALVDRSAPEQTPGKWLQHGSVARAEAGALIEAWRGFSIGRVMLSNVAGHELRGELERAVLHTLGTKPVALEWFASAAELGGVKNRYLNPTQLGADRFAAAIGAHALFPDGPLVVATCGTATTVDALSADGEFIGGMILPGLGLMASSLARNTAQLPQVALQSTLTQPFADNTDAAIVSGCLAAQAGAIERAVAAQMRAYPNLPIPCILAGGAADLIAPQLAIDYTRVDNLVLIGLHTVALQHTSPC</sequence>
<feature type="binding site" evidence="16">
    <location>
        <position position="133"/>
    </location>
    <ligand>
        <name>ATP</name>
        <dbReference type="ChEBI" id="CHEBI:30616"/>
    </ligand>
</feature>
<keyword evidence="11 16" id="KW-0067">ATP-binding</keyword>
<dbReference type="PANTHER" id="PTHR34265:SF1">
    <property type="entry name" value="TYPE III PANTOTHENATE KINASE"/>
    <property type="match status" value="1"/>
</dbReference>
<feature type="binding site" evidence="16">
    <location>
        <begin position="107"/>
        <end position="110"/>
    </location>
    <ligand>
        <name>substrate</name>
    </ligand>
</feature>
<evidence type="ECO:0000256" key="11">
    <source>
        <dbReference type="ARBA" id="ARBA00022840"/>
    </source>
</evidence>
<keyword evidence="8 16" id="KW-0808">Transferase</keyword>
<evidence type="ECO:0000256" key="13">
    <source>
        <dbReference type="ARBA" id="ARBA00022993"/>
    </source>
</evidence>
<evidence type="ECO:0000256" key="5">
    <source>
        <dbReference type="ARBA" id="ARBA00011738"/>
    </source>
</evidence>
<gene>
    <name evidence="16" type="primary">coaX</name>
    <name evidence="17" type="ORF">IXC47_12765</name>
</gene>
<evidence type="ECO:0000256" key="7">
    <source>
        <dbReference type="ARBA" id="ARBA00022490"/>
    </source>
</evidence>
<evidence type="ECO:0000256" key="12">
    <source>
        <dbReference type="ARBA" id="ARBA00022958"/>
    </source>
</evidence>